<organism evidence="1">
    <name type="scientific">marine sediment metagenome</name>
    <dbReference type="NCBI Taxonomy" id="412755"/>
    <lineage>
        <taxon>unclassified sequences</taxon>
        <taxon>metagenomes</taxon>
        <taxon>ecological metagenomes</taxon>
    </lineage>
</organism>
<name>X1FTK4_9ZZZZ</name>
<accession>X1FTK4</accession>
<reference evidence="1" key="1">
    <citation type="journal article" date="2014" name="Front. Microbiol.">
        <title>High frequency of phylogenetically diverse reductive dehalogenase-homologous genes in deep subseafloor sedimentary metagenomes.</title>
        <authorList>
            <person name="Kawai M."/>
            <person name="Futagami T."/>
            <person name="Toyoda A."/>
            <person name="Takaki Y."/>
            <person name="Nishi S."/>
            <person name="Hori S."/>
            <person name="Arai W."/>
            <person name="Tsubouchi T."/>
            <person name="Morono Y."/>
            <person name="Uchiyama I."/>
            <person name="Ito T."/>
            <person name="Fujiyama A."/>
            <person name="Inagaki F."/>
            <person name="Takami H."/>
        </authorList>
    </citation>
    <scope>NUCLEOTIDE SEQUENCE</scope>
    <source>
        <strain evidence="1">Expedition CK06-06</strain>
    </source>
</reference>
<sequence>TVAAGNTEGITDVNQNSKSVSFIWDSLTITISNPTDQRQDLNANASGIVVSAVRDYDSSAFDGSITLNKTDYNGDGTHKIRSLGKYNSLDPIRLR</sequence>
<proteinExistence type="predicted"/>
<protein>
    <submittedName>
        <fullName evidence="1">Uncharacterized protein</fullName>
    </submittedName>
</protein>
<feature type="non-terminal residue" evidence="1">
    <location>
        <position position="1"/>
    </location>
</feature>
<evidence type="ECO:0000313" key="1">
    <source>
        <dbReference type="EMBL" id="GAH32684.1"/>
    </source>
</evidence>
<dbReference type="AlphaFoldDB" id="X1FTK4"/>
<gene>
    <name evidence="1" type="ORF">S03H2_23783</name>
</gene>
<comment type="caution">
    <text evidence="1">The sequence shown here is derived from an EMBL/GenBank/DDBJ whole genome shotgun (WGS) entry which is preliminary data.</text>
</comment>
<dbReference type="EMBL" id="BARU01013053">
    <property type="protein sequence ID" value="GAH32684.1"/>
    <property type="molecule type" value="Genomic_DNA"/>
</dbReference>